<keyword evidence="9 17" id="KW-0067">ATP-binding</keyword>
<keyword evidence="5 17" id="KW-0812">Transmembrane</keyword>
<evidence type="ECO:0000256" key="4">
    <source>
        <dbReference type="ARBA" id="ARBA00022568"/>
    </source>
</evidence>
<dbReference type="InterPro" id="IPR018303">
    <property type="entry name" value="ATPase_P-typ_P_site"/>
</dbReference>
<dbReference type="InterPro" id="IPR004014">
    <property type="entry name" value="ATPase_P-typ_cation-transptr_N"/>
</dbReference>
<feature type="compositionally biased region" description="Polar residues" evidence="18">
    <location>
        <begin position="122"/>
        <end position="131"/>
    </location>
</feature>
<dbReference type="FunFam" id="3.40.1110.10:FF:000031">
    <property type="entry name" value="Calcium-transporting ATPase"/>
    <property type="match status" value="1"/>
</dbReference>
<dbReference type="InterPro" id="IPR044492">
    <property type="entry name" value="P_typ_ATPase_HD_dom"/>
</dbReference>
<dbReference type="STRING" id="100787.A0A0G4LGA9"/>
<keyword evidence="12 17" id="KW-1133">Transmembrane helix</keyword>
<feature type="compositionally biased region" description="Polar residues" evidence="18">
    <location>
        <begin position="140"/>
        <end position="159"/>
    </location>
</feature>
<proteinExistence type="inferred from homology"/>
<keyword evidence="6" id="KW-0479">Metal-binding</keyword>
<feature type="domain" description="P-type ATPase A" evidence="19">
    <location>
        <begin position="387"/>
        <end position="500"/>
    </location>
</feature>
<evidence type="ECO:0000256" key="13">
    <source>
        <dbReference type="ARBA" id="ARBA00023065"/>
    </source>
</evidence>
<evidence type="ECO:0000256" key="11">
    <source>
        <dbReference type="ARBA" id="ARBA00022967"/>
    </source>
</evidence>
<evidence type="ECO:0000256" key="15">
    <source>
        <dbReference type="ARBA" id="ARBA00048694"/>
    </source>
</evidence>
<dbReference type="GO" id="GO:0005774">
    <property type="term" value="C:vacuolar membrane"/>
    <property type="evidence" value="ECO:0007669"/>
    <property type="project" value="UniProtKB-SubCell"/>
</dbReference>
<dbReference type="SFLD" id="SFLDF00027">
    <property type="entry name" value="p-type_atpase"/>
    <property type="match status" value="1"/>
</dbReference>
<keyword evidence="7 17" id="KW-0547">Nucleotide-binding</keyword>
<evidence type="ECO:0000256" key="12">
    <source>
        <dbReference type="ARBA" id="ARBA00022989"/>
    </source>
</evidence>
<keyword evidence="2 17" id="KW-0813">Transport</keyword>
<evidence type="ECO:0000256" key="14">
    <source>
        <dbReference type="ARBA" id="ARBA00023136"/>
    </source>
</evidence>
<dbReference type="NCBIfam" id="TIGR01517">
    <property type="entry name" value="ATPase-IIB_Ca"/>
    <property type="match status" value="1"/>
</dbReference>
<dbReference type="Gene3D" id="3.40.1110.10">
    <property type="entry name" value="Calcium-transporting ATPase, cytoplasmic domain N"/>
    <property type="match status" value="1"/>
</dbReference>
<dbReference type="SFLD" id="SFLDG00002">
    <property type="entry name" value="C1.7:_P-type_atpase_like"/>
    <property type="match status" value="1"/>
</dbReference>
<feature type="transmembrane region" description="Helical" evidence="17">
    <location>
        <begin position="564"/>
        <end position="592"/>
    </location>
</feature>
<dbReference type="Gene3D" id="3.40.50.1000">
    <property type="entry name" value="HAD superfamily/HAD-like"/>
    <property type="match status" value="1"/>
</dbReference>
<feature type="transmembrane region" description="Helical" evidence="17">
    <location>
        <begin position="1014"/>
        <end position="1035"/>
    </location>
</feature>
<dbReference type="GO" id="GO:0005388">
    <property type="term" value="F:P-type calcium transporter activity"/>
    <property type="evidence" value="ECO:0007669"/>
    <property type="project" value="UniProtKB-EC"/>
</dbReference>
<dbReference type="GO" id="GO:0005524">
    <property type="term" value="F:ATP binding"/>
    <property type="evidence" value="ECO:0007669"/>
    <property type="project" value="UniProtKB-KW"/>
</dbReference>
<dbReference type="Gene3D" id="1.20.1110.10">
    <property type="entry name" value="Calcium-transporting ATPase, transmembrane domain"/>
    <property type="match status" value="1"/>
</dbReference>
<dbReference type="SFLD" id="SFLDS00003">
    <property type="entry name" value="Haloacid_Dehalogenase"/>
    <property type="match status" value="1"/>
</dbReference>
<feature type="transmembrane region" description="Helical" evidence="17">
    <location>
        <begin position="318"/>
        <end position="335"/>
    </location>
</feature>
<keyword evidence="11" id="KW-1278">Translocase</keyword>
<evidence type="ECO:0000256" key="18">
    <source>
        <dbReference type="SAM" id="MobiDB-lite"/>
    </source>
</evidence>
<comment type="catalytic activity">
    <reaction evidence="15 17">
        <text>Ca(2+)(in) + ATP + H2O = Ca(2+)(out) + ADP + phosphate + H(+)</text>
        <dbReference type="Rhea" id="RHEA:18105"/>
        <dbReference type="ChEBI" id="CHEBI:15377"/>
        <dbReference type="ChEBI" id="CHEBI:15378"/>
        <dbReference type="ChEBI" id="CHEBI:29108"/>
        <dbReference type="ChEBI" id="CHEBI:30616"/>
        <dbReference type="ChEBI" id="CHEBI:43474"/>
        <dbReference type="ChEBI" id="CHEBI:456216"/>
        <dbReference type="EC" id="7.2.2.10"/>
    </reaction>
</comment>
<dbReference type="GO" id="GO:0046872">
    <property type="term" value="F:metal ion binding"/>
    <property type="evidence" value="ECO:0007669"/>
    <property type="project" value="UniProtKB-KW"/>
</dbReference>
<feature type="region of interest" description="Disordered" evidence="18">
    <location>
        <begin position="261"/>
        <end position="286"/>
    </location>
</feature>
<dbReference type="NCBIfam" id="TIGR01494">
    <property type="entry name" value="ATPase_P-type"/>
    <property type="match status" value="2"/>
</dbReference>
<feature type="transmembrane region" description="Helical" evidence="17">
    <location>
        <begin position="1171"/>
        <end position="1198"/>
    </location>
</feature>
<dbReference type="Pfam" id="PF08282">
    <property type="entry name" value="Hydrolase_3"/>
    <property type="match status" value="1"/>
</dbReference>
<dbReference type="GO" id="GO:0016887">
    <property type="term" value="F:ATP hydrolysis activity"/>
    <property type="evidence" value="ECO:0007669"/>
    <property type="project" value="InterPro"/>
</dbReference>
<feature type="compositionally biased region" description="Polar residues" evidence="18">
    <location>
        <begin position="1394"/>
        <end position="1403"/>
    </location>
</feature>
<evidence type="ECO:0000256" key="3">
    <source>
        <dbReference type="ARBA" id="ARBA00022554"/>
    </source>
</evidence>
<dbReference type="Pfam" id="PF00690">
    <property type="entry name" value="Cation_ATPase_N"/>
    <property type="match status" value="1"/>
</dbReference>
<dbReference type="EC" id="7.2.2.10" evidence="17"/>
<keyword evidence="13 17" id="KW-0406">Ion transport</keyword>
<evidence type="ECO:0000256" key="10">
    <source>
        <dbReference type="ARBA" id="ARBA00022842"/>
    </source>
</evidence>
<dbReference type="InterPro" id="IPR006408">
    <property type="entry name" value="P-type_ATPase_IIB"/>
</dbReference>
<evidence type="ECO:0000313" key="22">
    <source>
        <dbReference type="EMBL" id="CRK21061.1"/>
    </source>
</evidence>
<name>A0A0G4LGA9_VERLO</name>
<comment type="function">
    <text evidence="17">Catalyzes the hydrolysis of ATP coupled with the transport of calcium.</text>
</comment>
<evidence type="ECO:0000256" key="16">
    <source>
        <dbReference type="ARBA" id="ARBA00059328"/>
    </source>
</evidence>
<feature type="domain" description="Cation-transporting P-type ATPase C-terminal" evidence="20">
    <location>
        <begin position="1044"/>
        <end position="1226"/>
    </location>
</feature>
<dbReference type="GO" id="GO:0005886">
    <property type="term" value="C:plasma membrane"/>
    <property type="evidence" value="ECO:0007669"/>
    <property type="project" value="TreeGrafter"/>
</dbReference>
<keyword evidence="3" id="KW-0926">Vacuole</keyword>
<dbReference type="InterPro" id="IPR023214">
    <property type="entry name" value="HAD_sf"/>
</dbReference>
<dbReference type="Gene3D" id="2.70.150.10">
    <property type="entry name" value="Calcium-transporting ATPase, cytoplasmic transduction domain A"/>
    <property type="match status" value="1"/>
</dbReference>
<evidence type="ECO:0000256" key="6">
    <source>
        <dbReference type="ARBA" id="ARBA00022723"/>
    </source>
</evidence>
<dbReference type="PROSITE" id="PS00154">
    <property type="entry name" value="ATPASE_E1_E2"/>
    <property type="match status" value="1"/>
</dbReference>
<dbReference type="EMBL" id="CVQH01012224">
    <property type="protein sequence ID" value="CRK21061.1"/>
    <property type="molecule type" value="Genomic_DNA"/>
</dbReference>
<feature type="transmembrane region" description="Helical" evidence="17">
    <location>
        <begin position="1087"/>
        <end position="1113"/>
    </location>
</feature>
<dbReference type="SUPFAM" id="SSF56784">
    <property type="entry name" value="HAD-like"/>
    <property type="match status" value="1"/>
</dbReference>
<feature type="transmembrane region" description="Helical" evidence="17">
    <location>
        <begin position="522"/>
        <end position="544"/>
    </location>
</feature>
<comment type="caution">
    <text evidence="17">Lacks conserved residue(s) required for the propagation of feature annotation.</text>
</comment>
<keyword evidence="8 17" id="KW-0106">Calcium</keyword>
<keyword evidence="23" id="KW-1185">Reference proteome</keyword>
<reference evidence="22 23" key="1">
    <citation type="submission" date="2015-05" db="EMBL/GenBank/DDBJ databases">
        <authorList>
            <person name="Wang D.B."/>
            <person name="Wang M."/>
        </authorList>
    </citation>
    <scope>NUCLEOTIDE SEQUENCE [LARGE SCALE GENOMIC DNA]</scope>
    <source>
        <strain evidence="22">VL1</strain>
    </source>
</reference>
<dbReference type="Proteomes" id="UP000044602">
    <property type="component" value="Unassembled WGS sequence"/>
</dbReference>
<dbReference type="Pfam" id="PF00122">
    <property type="entry name" value="E1-E2_ATPase"/>
    <property type="match status" value="1"/>
</dbReference>
<evidence type="ECO:0000256" key="5">
    <source>
        <dbReference type="ARBA" id="ARBA00022692"/>
    </source>
</evidence>
<dbReference type="PANTHER" id="PTHR24093:SF369">
    <property type="entry name" value="CALCIUM-TRANSPORTING ATPASE"/>
    <property type="match status" value="1"/>
</dbReference>
<dbReference type="InterPro" id="IPR008250">
    <property type="entry name" value="ATPase_P-typ_transduc_dom_A_sf"/>
</dbReference>
<evidence type="ECO:0000256" key="7">
    <source>
        <dbReference type="ARBA" id="ARBA00022741"/>
    </source>
</evidence>
<gene>
    <name evidence="22" type="ORF">BN1708_003401</name>
</gene>
<feature type="compositionally biased region" description="Basic and acidic residues" evidence="18">
    <location>
        <begin position="81"/>
        <end position="100"/>
    </location>
</feature>
<dbReference type="InterPro" id="IPR001757">
    <property type="entry name" value="P_typ_ATPase"/>
</dbReference>
<evidence type="ECO:0000259" key="20">
    <source>
        <dbReference type="Pfam" id="PF00689"/>
    </source>
</evidence>
<dbReference type="InterPro" id="IPR036412">
    <property type="entry name" value="HAD-like_sf"/>
</dbReference>
<dbReference type="GO" id="GO:0006874">
    <property type="term" value="P:intracellular calcium ion homeostasis"/>
    <property type="evidence" value="ECO:0007669"/>
    <property type="project" value="UniProtKB-ARBA"/>
</dbReference>
<feature type="compositionally biased region" description="Polar residues" evidence="18">
    <location>
        <begin position="1300"/>
        <end position="1313"/>
    </location>
</feature>
<feature type="compositionally biased region" description="Polar residues" evidence="18">
    <location>
        <begin position="1421"/>
        <end position="1433"/>
    </location>
</feature>
<organism evidence="22 23">
    <name type="scientific">Verticillium longisporum</name>
    <name type="common">Verticillium dahliae var. longisporum</name>
    <dbReference type="NCBI Taxonomy" id="100787"/>
    <lineage>
        <taxon>Eukaryota</taxon>
        <taxon>Fungi</taxon>
        <taxon>Dikarya</taxon>
        <taxon>Ascomycota</taxon>
        <taxon>Pezizomycotina</taxon>
        <taxon>Sordariomycetes</taxon>
        <taxon>Hypocreomycetidae</taxon>
        <taxon>Glomerellales</taxon>
        <taxon>Plectosphaerellaceae</taxon>
        <taxon>Verticillium</taxon>
    </lineage>
</organism>
<dbReference type="FunFam" id="3.40.50.1000:FF:000018">
    <property type="entry name" value="Calcium-transporting ATPase"/>
    <property type="match status" value="1"/>
</dbReference>
<dbReference type="FunFam" id="2.70.150.10:FF:000028">
    <property type="entry name" value="Calcium-transporting ATPase"/>
    <property type="match status" value="1"/>
</dbReference>
<feature type="region of interest" description="Disordered" evidence="18">
    <location>
        <begin position="1370"/>
        <end position="1433"/>
    </location>
</feature>
<sequence>MDPNRDAQDDPAPAQRRPRAPTITIDTTAATSTPDVPHDARANLGASPTSPQEDAISPSTVVDPAAAQWIASQNMLAAQDPHARPELRAETSFDSRDSRPRSPHNVSSPITARGNDRAFLSVPTTARSRQNSVDDDVDTSRSFVSSQGDTLAVSGSNAEKTGFHSHHLSNDKLMKDDTALQPDQGKEGDFQVDNNPFAFSPGQLNKLLNPKSLAAFYKIGGLAGLEKGVQSDRKAGLSIEENTVPQHVTYEQATSHLALKSDGSHKEDVSAAPARPHPAAGGDGSFVDRKRVFKDNRLPEKKGKSLLQLMWITYQDKVLMLLTAAAVVSLAIGIYQSVGGEHKEGESRVEWVEGVAIVAAIVIVVVVGSLNDYSKERQFAKLNKKKQDRDVKVVRSGKIMEISVYDILVGDVVHLEPGDLVPVDGLLIEGFNVKCDESQATGESDIIKKKAAADVFAAIENHEDVKKMDPFILSGARVMEGVGTFMVTSTGVNSTYGQTLMALNEDPEVTPLQSKLNIIAEYIAKLGGAAGLLLFIVLFIRFLVRLPRLDSDVTPADKGQMFLEIFIVVVTIIVVAVPEGLPLAVTLALAFATRRMLKDNNLVRHLKACEVMGNATNICSDKTGTLTQNKMQVVAGTIGTTHQFGGQRPGSSGSALGSSAVEQGGDIQIPEFVKMLGPEVKDILLKSIVLNSTAFEGEVDGEKTFIGSKTESALLLLAQAHLGMGPVSEERANAQTLQLIPFDSGRKCMGIVIQLPSGGARLFVKGASEIVVAQCSELFGQPSTDASLVSMTVDNHKMVNGLIESYASRSLRTIGLAYKDFPQWPPRTARRGDADKNEIHFEDLFRNMVFVGMVGIQDPLREGVPEAVRTCQGAGVCVRMVTGDNKITAQAIAKECGILQPHSVVMEGPEFRNLTKYEQLEILPRLHVLARSSPEDKRILVKRLKEQGEIVAVTGDGTNDAPALKTADVGFSMGIAGTEVAKEASAIILMDDNFNSIVKALMWGRAVNDAVKRFLQFQLTVNITAVVLTFVTSVSSNGGEGAVSVLTAVQLLWVNLIMDTLAALALATDPPQKSVLLRKPERRNASIISTTMWKMIIGQAIYQLAITFMLFYGYDHLDLVKNEMNLSPERFEAQVRTLVFNTFVWMQIFNQWNNRRLDNRFNIFEGLTQNYFFVAISSIMIGGQILIIFVGGAALSIAPDKQTALMWGIAIVLGFLSIPFGIVIRLIPDEFVERLIPDYLKRKSKESGPKLTVDDEEFGQYPEALADVRDELTFLKRMKGGRLNNLKFAVQHPRETFVTYSRSPTHSRSNSVINPAPPATPPRQASISEAPPAPTPESRRRSRSNRSRSNSALGAPTVMAGLIAAGVAANWTPNDPRRNRSDAGLAGESRDGISRQNSTSGHVSIQEEGHEVECPAAAKGQTESTSSTGGAQH</sequence>
<feature type="transmembrane region" description="Helical" evidence="17">
    <location>
        <begin position="1204"/>
        <end position="1227"/>
    </location>
</feature>
<accession>A0A0G4LGA9</accession>
<comment type="similarity">
    <text evidence="17">Belongs to the cation transport ATPase (P-type) (TC 3.A.3) family.</text>
</comment>
<feature type="region of interest" description="Disordered" evidence="18">
    <location>
        <begin position="1300"/>
        <end position="1356"/>
    </location>
</feature>
<comment type="subcellular location">
    <subcellularLocation>
        <location evidence="17">Membrane</location>
        <topology evidence="17">Multi-pass membrane protein</topology>
    </subcellularLocation>
    <subcellularLocation>
        <location evidence="1">Vacuole membrane</location>
        <topology evidence="1">Multi-pass membrane protein</topology>
    </subcellularLocation>
</comment>
<dbReference type="SUPFAM" id="SSF81660">
    <property type="entry name" value="Metal cation-transporting ATPase, ATP-binding domain N"/>
    <property type="match status" value="1"/>
</dbReference>
<keyword evidence="10" id="KW-0460">Magnesium</keyword>
<evidence type="ECO:0000256" key="9">
    <source>
        <dbReference type="ARBA" id="ARBA00022840"/>
    </source>
</evidence>
<keyword evidence="14 17" id="KW-0472">Membrane</keyword>
<evidence type="ECO:0000256" key="17">
    <source>
        <dbReference type="RuleBase" id="RU361146"/>
    </source>
</evidence>
<comment type="function">
    <text evidence="16">This magnesium-dependent enzyme catalyzes the hydrolysis of ATP coupled with the transport of calcium. Transports the calcium to the vacuole and participates in the control of the cytosolic free calcium.</text>
</comment>
<evidence type="ECO:0000259" key="21">
    <source>
        <dbReference type="Pfam" id="PF00690"/>
    </source>
</evidence>
<dbReference type="Pfam" id="PF00689">
    <property type="entry name" value="Cation_ATPase_C"/>
    <property type="match status" value="1"/>
</dbReference>
<feature type="compositionally biased region" description="Low complexity" evidence="18">
    <location>
        <begin position="271"/>
        <end position="280"/>
    </location>
</feature>
<keyword evidence="4 17" id="KW-0109">Calcium transport</keyword>
<feature type="region of interest" description="Disordered" evidence="18">
    <location>
        <begin position="1"/>
        <end position="173"/>
    </location>
</feature>
<feature type="transmembrane region" description="Helical" evidence="17">
    <location>
        <begin position="355"/>
        <end position="374"/>
    </location>
</feature>
<evidence type="ECO:0000256" key="1">
    <source>
        <dbReference type="ARBA" id="ARBA00004128"/>
    </source>
</evidence>
<dbReference type="PRINTS" id="PR00119">
    <property type="entry name" value="CATATPASE"/>
</dbReference>
<dbReference type="InterPro" id="IPR006068">
    <property type="entry name" value="ATPase_P-typ_cation-transptr_C"/>
</dbReference>
<dbReference type="Pfam" id="PF13246">
    <property type="entry name" value="Cation_ATPase"/>
    <property type="match status" value="1"/>
</dbReference>
<dbReference type="PANTHER" id="PTHR24093">
    <property type="entry name" value="CATION TRANSPORTING ATPASE"/>
    <property type="match status" value="1"/>
</dbReference>
<feature type="compositionally biased region" description="Low complexity" evidence="18">
    <location>
        <begin position="10"/>
        <end position="35"/>
    </location>
</feature>
<dbReference type="InterPro" id="IPR023298">
    <property type="entry name" value="ATPase_P-typ_TM_dom_sf"/>
</dbReference>
<evidence type="ECO:0000256" key="2">
    <source>
        <dbReference type="ARBA" id="ARBA00022448"/>
    </source>
</evidence>
<evidence type="ECO:0000259" key="19">
    <source>
        <dbReference type="Pfam" id="PF00122"/>
    </source>
</evidence>
<dbReference type="SUPFAM" id="SSF81653">
    <property type="entry name" value="Calcium ATPase, transduction domain A"/>
    <property type="match status" value="1"/>
</dbReference>
<feature type="compositionally biased region" description="Polar residues" evidence="18">
    <location>
        <begin position="46"/>
        <end position="60"/>
    </location>
</feature>
<evidence type="ECO:0000256" key="8">
    <source>
        <dbReference type="ARBA" id="ARBA00022837"/>
    </source>
</evidence>
<feature type="domain" description="Cation-transporting P-type ATPase N-terminal" evidence="21">
    <location>
        <begin position="289"/>
        <end position="329"/>
    </location>
</feature>
<feature type="transmembrane region" description="Helical" evidence="17">
    <location>
        <begin position="1041"/>
        <end position="1066"/>
    </location>
</feature>
<dbReference type="CDD" id="cd02081">
    <property type="entry name" value="P-type_ATPase_Ca_PMCA-like"/>
    <property type="match status" value="1"/>
</dbReference>
<evidence type="ECO:0000313" key="23">
    <source>
        <dbReference type="Proteomes" id="UP000044602"/>
    </source>
</evidence>
<dbReference type="InterPro" id="IPR059000">
    <property type="entry name" value="ATPase_P-type_domA"/>
</dbReference>
<dbReference type="InterPro" id="IPR023299">
    <property type="entry name" value="ATPase_P-typ_cyto_dom_N"/>
</dbReference>
<protein>
    <recommendedName>
        <fullName evidence="17">Calcium-transporting ATPase</fullName>
        <ecNumber evidence="17">7.2.2.10</ecNumber>
    </recommendedName>
</protein>
<dbReference type="SUPFAM" id="SSF81665">
    <property type="entry name" value="Calcium ATPase, transmembrane domain M"/>
    <property type="match status" value="1"/>
</dbReference>